<evidence type="ECO:0000313" key="2">
    <source>
        <dbReference type="Proteomes" id="UP000004459"/>
    </source>
</evidence>
<dbReference type="AlphaFoldDB" id="G9YL45"/>
<sequence>MAERLSGRFLCILSYVLPPSPVPGQQSAPPPEREAGRSFILCI</sequence>
<reference evidence="1 2" key="1">
    <citation type="submission" date="2011-08" db="EMBL/GenBank/DDBJ databases">
        <authorList>
            <person name="Weinstock G."/>
            <person name="Sodergren E."/>
            <person name="Clifton S."/>
            <person name="Fulton L."/>
            <person name="Fulton B."/>
            <person name="Courtney L."/>
            <person name="Fronick C."/>
            <person name="Harrison M."/>
            <person name="Strong C."/>
            <person name="Farmer C."/>
            <person name="Delahaunty K."/>
            <person name="Markovic C."/>
            <person name="Hall O."/>
            <person name="Minx P."/>
            <person name="Tomlinson C."/>
            <person name="Mitreva M."/>
            <person name="Hou S."/>
            <person name="Chen J."/>
            <person name="Wollam A."/>
            <person name="Pepin K.H."/>
            <person name="Johnson M."/>
            <person name="Bhonagiri V."/>
            <person name="Zhang X."/>
            <person name="Suruliraj S."/>
            <person name="Warren W."/>
            <person name="Chinwalla A."/>
            <person name="Mardis E.R."/>
            <person name="Wilson R.K."/>
        </authorList>
    </citation>
    <scope>NUCLEOTIDE SEQUENCE [LARGE SCALE GENOMIC DNA]</scope>
    <source>
        <strain evidence="1 2">ATCC 29863</strain>
    </source>
</reference>
<protein>
    <submittedName>
        <fullName evidence="1">Uncharacterized protein</fullName>
    </submittedName>
</protein>
<dbReference type="EMBL" id="AGCK01000019">
    <property type="protein sequence ID" value="EHM55019.1"/>
    <property type="molecule type" value="Genomic_DNA"/>
</dbReference>
<dbReference type="HOGENOM" id="CLU_3233926_0_0_9"/>
<proteinExistence type="predicted"/>
<evidence type="ECO:0000313" key="1">
    <source>
        <dbReference type="EMBL" id="EHM55019.1"/>
    </source>
</evidence>
<comment type="caution">
    <text evidence="1">The sequence shown here is derived from an EMBL/GenBank/DDBJ whole genome shotgun (WGS) entry which is preliminary data.</text>
</comment>
<dbReference type="Proteomes" id="UP000004459">
    <property type="component" value="Unassembled WGS sequence"/>
</dbReference>
<gene>
    <name evidence="1" type="ORF">HMPREF0372_00208</name>
</gene>
<name>G9YL45_FLAPL</name>
<organism evidence="1 2">
    <name type="scientific">Flavonifractor plautii ATCC 29863</name>
    <dbReference type="NCBI Taxonomy" id="411475"/>
    <lineage>
        <taxon>Bacteria</taxon>
        <taxon>Bacillati</taxon>
        <taxon>Bacillota</taxon>
        <taxon>Clostridia</taxon>
        <taxon>Eubacteriales</taxon>
        <taxon>Oscillospiraceae</taxon>
        <taxon>Flavonifractor</taxon>
    </lineage>
</organism>
<accession>G9YL45</accession>